<sequence>MHRACSFSIGFNPYTLSTTHIKNSNYSNNRLQQQLVSMIDFERDSCKENRPHIDSTPFGLSSSTPPPEVLHIDQFDINRQITNSMPSSQLSPSTAVRSIVNDIFRQHTFHSSSPSKTNKRKRIEGIYAKRIKKSNKQITTTSISSDRIDTVTTKKTTRKLAKRTNEIITLSQATRAISTFQTPTLAVLTSD</sequence>
<proteinExistence type="predicted"/>
<dbReference type="AlphaFoldDB" id="A0A819XDZ4"/>
<evidence type="ECO:0000313" key="3">
    <source>
        <dbReference type="Proteomes" id="UP000663836"/>
    </source>
</evidence>
<comment type="caution">
    <text evidence="2">The sequence shown here is derived from an EMBL/GenBank/DDBJ whole genome shotgun (WGS) entry which is preliminary data.</text>
</comment>
<protein>
    <submittedName>
        <fullName evidence="2">Uncharacterized protein</fullName>
    </submittedName>
</protein>
<name>A0A819XDZ4_9BILA</name>
<organism evidence="2 3">
    <name type="scientific">Rotaria sordida</name>
    <dbReference type="NCBI Taxonomy" id="392033"/>
    <lineage>
        <taxon>Eukaryota</taxon>
        <taxon>Metazoa</taxon>
        <taxon>Spiralia</taxon>
        <taxon>Gnathifera</taxon>
        <taxon>Rotifera</taxon>
        <taxon>Eurotatoria</taxon>
        <taxon>Bdelloidea</taxon>
        <taxon>Philodinida</taxon>
        <taxon>Philodinidae</taxon>
        <taxon>Rotaria</taxon>
    </lineage>
</organism>
<accession>A0A819XDZ4</accession>
<evidence type="ECO:0000313" key="1">
    <source>
        <dbReference type="EMBL" id="CAF1295999.1"/>
    </source>
</evidence>
<dbReference type="Proteomes" id="UP000663836">
    <property type="component" value="Unassembled WGS sequence"/>
</dbReference>
<dbReference type="Proteomes" id="UP000663864">
    <property type="component" value="Unassembled WGS sequence"/>
</dbReference>
<dbReference type="EMBL" id="CAJNOT010002222">
    <property type="protein sequence ID" value="CAF1295999.1"/>
    <property type="molecule type" value="Genomic_DNA"/>
</dbReference>
<dbReference type="EMBL" id="CAJOBD010009623">
    <property type="protein sequence ID" value="CAF4138842.1"/>
    <property type="molecule type" value="Genomic_DNA"/>
</dbReference>
<gene>
    <name evidence="2" type="ORF">JBS370_LOCUS33390</name>
    <name evidence="1" type="ORF">ZHD862_LOCUS27707</name>
</gene>
<evidence type="ECO:0000313" key="2">
    <source>
        <dbReference type="EMBL" id="CAF4138842.1"/>
    </source>
</evidence>
<reference evidence="2" key="1">
    <citation type="submission" date="2021-02" db="EMBL/GenBank/DDBJ databases">
        <authorList>
            <person name="Nowell W R."/>
        </authorList>
    </citation>
    <scope>NUCLEOTIDE SEQUENCE</scope>
</reference>